<dbReference type="InterPro" id="IPR022764">
    <property type="entry name" value="Peptidase_S54_rhomboid_dom"/>
</dbReference>
<evidence type="ECO:0000256" key="1">
    <source>
        <dbReference type="ARBA" id="ARBA00004141"/>
    </source>
</evidence>
<keyword evidence="6 7" id="KW-0472">Membrane</keyword>
<feature type="transmembrane region" description="Helical" evidence="7">
    <location>
        <begin position="51"/>
        <end position="70"/>
    </location>
</feature>
<keyword evidence="4 7" id="KW-0812">Transmembrane</keyword>
<evidence type="ECO:0000256" key="2">
    <source>
        <dbReference type="ARBA" id="ARBA00022475"/>
    </source>
</evidence>
<dbReference type="PANTHER" id="PTHR43066:SF26">
    <property type="entry name" value="RHOMBOID PROTEASE GLPG"/>
    <property type="match status" value="1"/>
</dbReference>
<keyword evidence="10" id="KW-1185">Reference proteome</keyword>
<evidence type="ECO:0000256" key="6">
    <source>
        <dbReference type="ARBA" id="ARBA00023136"/>
    </source>
</evidence>
<feature type="transmembrane region" description="Helical" evidence="7">
    <location>
        <begin position="82"/>
        <end position="102"/>
    </location>
</feature>
<feature type="transmembrane region" description="Helical" evidence="7">
    <location>
        <begin position="21"/>
        <end position="44"/>
    </location>
</feature>
<accession>A0ABS1S5P1</accession>
<keyword evidence="5 7" id="KW-1133">Transmembrane helix</keyword>
<evidence type="ECO:0000259" key="8">
    <source>
        <dbReference type="Pfam" id="PF01694"/>
    </source>
</evidence>
<dbReference type="PANTHER" id="PTHR43066">
    <property type="entry name" value="RHOMBOID-RELATED PROTEIN"/>
    <property type="match status" value="1"/>
</dbReference>
<evidence type="ECO:0000256" key="5">
    <source>
        <dbReference type="ARBA" id="ARBA00022989"/>
    </source>
</evidence>
<dbReference type="Proteomes" id="UP000644749">
    <property type="component" value="Unassembled WGS sequence"/>
</dbReference>
<evidence type="ECO:0000256" key="4">
    <source>
        <dbReference type="ARBA" id="ARBA00022692"/>
    </source>
</evidence>
<proteinExistence type="predicted"/>
<dbReference type="Gene3D" id="1.20.1540.10">
    <property type="entry name" value="Rhomboid-like"/>
    <property type="match status" value="1"/>
</dbReference>
<sequence>MVAHSDPFVAMQDSLRPRLPMWVKIVIALCCAIQVLTMGADLLGYPIVQQALVIFGGFWSPVVWAGHGIFPGHVLTIFVTYGFLHAGLLHLGMNMLSLVALARELNRLIGPARMALVYALSQVAAALLFAVMTPDGGPMIGASGAIFGLAGALVGFAAVTGWRRRRPLGQLWRGVAVMVVLNVALTVLMPSIAWEAHLGGALAGLLMGGWMAMSRSPRGFSGL</sequence>
<reference evidence="9 10" key="1">
    <citation type="submission" date="2021-01" db="EMBL/GenBank/DDBJ databases">
        <title>011410 draft genome.</title>
        <authorList>
            <person name="Lang L."/>
        </authorList>
    </citation>
    <scope>NUCLEOTIDE SEQUENCE [LARGE SCALE GENOMIC DNA]</scope>
    <source>
        <strain evidence="9 10">KCTC 42845</strain>
    </source>
</reference>
<comment type="subcellular location">
    <subcellularLocation>
        <location evidence="1">Membrane</location>
        <topology evidence="1">Multi-pass membrane protein</topology>
    </subcellularLocation>
</comment>
<gene>
    <name evidence="9" type="ORF">JL111_05940</name>
</gene>
<keyword evidence="9" id="KW-0378">Hydrolase</keyword>
<feature type="transmembrane region" description="Helical" evidence="7">
    <location>
        <begin position="139"/>
        <end position="159"/>
    </location>
</feature>
<evidence type="ECO:0000313" key="10">
    <source>
        <dbReference type="Proteomes" id="UP000644749"/>
    </source>
</evidence>
<keyword evidence="9" id="KW-0645">Protease</keyword>
<keyword evidence="2" id="KW-1003">Cell membrane</keyword>
<feature type="transmembrane region" description="Helical" evidence="7">
    <location>
        <begin position="114"/>
        <end position="133"/>
    </location>
</feature>
<dbReference type="GO" id="GO:0008233">
    <property type="term" value="F:peptidase activity"/>
    <property type="evidence" value="ECO:0007669"/>
    <property type="project" value="UniProtKB-KW"/>
</dbReference>
<dbReference type="SUPFAM" id="SSF144091">
    <property type="entry name" value="Rhomboid-like"/>
    <property type="match status" value="1"/>
</dbReference>
<protein>
    <submittedName>
        <fullName evidence="9">Rhomboid family intramembrane serine protease</fullName>
    </submittedName>
</protein>
<dbReference type="EMBL" id="JAESHT010000004">
    <property type="protein sequence ID" value="MBL3673027.1"/>
    <property type="molecule type" value="Genomic_DNA"/>
</dbReference>
<feature type="transmembrane region" description="Helical" evidence="7">
    <location>
        <begin position="171"/>
        <end position="190"/>
    </location>
</feature>
<comment type="caution">
    <text evidence="9">The sequence shown here is derived from an EMBL/GenBank/DDBJ whole genome shotgun (WGS) entry which is preliminary data.</text>
</comment>
<evidence type="ECO:0000256" key="7">
    <source>
        <dbReference type="SAM" id="Phobius"/>
    </source>
</evidence>
<dbReference type="InterPro" id="IPR035952">
    <property type="entry name" value="Rhomboid-like_sf"/>
</dbReference>
<dbReference type="RefSeq" id="WP_191309125.1">
    <property type="nucleotide sequence ID" value="NZ_BNCL01000004.1"/>
</dbReference>
<organism evidence="9 10">
    <name type="scientific">Paracoccus aerius</name>
    <dbReference type="NCBI Taxonomy" id="1915382"/>
    <lineage>
        <taxon>Bacteria</taxon>
        <taxon>Pseudomonadati</taxon>
        <taxon>Pseudomonadota</taxon>
        <taxon>Alphaproteobacteria</taxon>
        <taxon>Rhodobacterales</taxon>
        <taxon>Paracoccaceae</taxon>
        <taxon>Paracoccus</taxon>
    </lineage>
</organism>
<evidence type="ECO:0000256" key="3">
    <source>
        <dbReference type="ARBA" id="ARBA00022519"/>
    </source>
</evidence>
<keyword evidence="3" id="KW-0997">Cell inner membrane</keyword>
<name>A0ABS1S5P1_9RHOB</name>
<dbReference type="Pfam" id="PF01694">
    <property type="entry name" value="Rhomboid"/>
    <property type="match status" value="1"/>
</dbReference>
<feature type="domain" description="Peptidase S54 rhomboid" evidence="8">
    <location>
        <begin position="78"/>
        <end position="209"/>
    </location>
</feature>
<dbReference type="GO" id="GO:0006508">
    <property type="term" value="P:proteolysis"/>
    <property type="evidence" value="ECO:0007669"/>
    <property type="project" value="UniProtKB-KW"/>
</dbReference>
<evidence type="ECO:0000313" key="9">
    <source>
        <dbReference type="EMBL" id="MBL3673027.1"/>
    </source>
</evidence>